<dbReference type="PATRIC" id="fig|1710894.3.peg.1193"/>
<dbReference type="AlphaFoldDB" id="A0A1B7VFD0"/>
<dbReference type="Proteomes" id="UP000092382">
    <property type="component" value="Unassembled WGS sequence"/>
</dbReference>
<feature type="non-terminal residue" evidence="2">
    <location>
        <position position="1"/>
    </location>
</feature>
<dbReference type="EMBL" id="LJOY01000275">
    <property type="protein sequence ID" value="OBQ14926.1"/>
    <property type="molecule type" value="Genomic_DNA"/>
</dbReference>
<organism evidence="2 3">
    <name type="scientific">Aphanizomenon flos-aquae LD13</name>
    <dbReference type="NCBI Taxonomy" id="1710894"/>
    <lineage>
        <taxon>Bacteria</taxon>
        <taxon>Bacillati</taxon>
        <taxon>Cyanobacteriota</taxon>
        <taxon>Cyanophyceae</taxon>
        <taxon>Nostocales</taxon>
        <taxon>Aphanizomenonaceae</taxon>
        <taxon>Aphanizomenon</taxon>
    </lineage>
</organism>
<accession>A0A1B7VFD0</accession>
<evidence type="ECO:0000313" key="2">
    <source>
        <dbReference type="EMBL" id="OBQ14926.1"/>
    </source>
</evidence>
<comment type="caution">
    <text evidence="2">The sequence shown here is derived from an EMBL/GenBank/DDBJ whole genome shotgun (WGS) entry which is preliminary data.</text>
</comment>
<name>A0A1B7VFD0_APHFL</name>
<feature type="non-terminal residue" evidence="2">
    <location>
        <position position="92"/>
    </location>
</feature>
<feature type="region of interest" description="Disordered" evidence="1">
    <location>
        <begin position="1"/>
        <end position="41"/>
    </location>
</feature>
<reference evidence="2 3" key="1">
    <citation type="submission" date="2015-09" db="EMBL/GenBank/DDBJ databases">
        <title>Whole genome shotgun sequence assembly of Aphanizomenon flos-aquae UKL13.</title>
        <authorList>
            <person name="Driscoll C."/>
        </authorList>
    </citation>
    <scope>NUCLEOTIDE SEQUENCE [LARGE SCALE GENOMIC DNA]</scope>
    <source>
        <strain evidence="2">MDT13</strain>
    </source>
</reference>
<proteinExistence type="predicted"/>
<evidence type="ECO:0000313" key="3">
    <source>
        <dbReference type="Proteomes" id="UP000092382"/>
    </source>
</evidence>
<evidence type="ECO:0000256" key="1">
    <source>
        <dbReference type="SAM" id="MobiDB-lite"/>
    </source>
</evidence>
<sequence length="92" mass="9319">GPPAKGLELEPIGGMQRVHNESSDPQLQRQHKHGRGQDVQRDLVDDQQAGRAQAVVGDGPADAVAAGGGGDETGAVAIAGCGTCTVCLLYTS</sequence>
<protein>
    <submittedName>
        <fullName evidence="2">Uncharacterized protein</fullName>
    </submittedName>
</protein>
<gene>
    <name evidence="2" type="ORF">AN481_20030</name>
</gene>